<dbReference type="AlphaFoldDB" id="A0A411HJS0"/>
<evidence type="ECO:0000313" key="9">
    <source>
        <dbReference type="Proteomes" id="UP000291562"/>
    </source>
</evidence>
<protein>
    <submittedName>
        <fullName evidence="8">MATE family efflux transporter</fullName>
    </submittedName>
</protein>
<gene>
    <name evidence="8" type="ORF">ELE36_10705</name>
</gene>
<feature type="transmembrane region" description="Helical" evidence="7">
    <location>
        <begin position="12"/>
        <end position="33"/>
    </location>
</feature>
<dbReference type="InterPro" id="IPR002528">
    <property type="entry name" value="MATE_fam"/>
</dbReference>
<feature type="transmembrane region" description="Helical" evidence="7">
    <location>
        <begin position="45"/>
        <end position="74"/>
    </location>
</feature>
<name>A0A411HJS0_9GAMM</name>
<feature type="transmembrane region" description="Helical" evidence="7">
    <location>
        <begin position="385"/>
        <end position="404"/>
    </location>
</feature>
<organism evidence="8 9">
    <name type="scientific">Pseudolysobacter antarcticus</name>
    <dbReference type="NCBI Taxonomy" id="2511995"/>
    <lineage>
        <taxon>Bacteria</taxon>
        <taxon>Pseudomonadati</taxon>
        <taxon>Pseudomonadota</taxon>
        <taxon>Gammaproteobacteria</taxon>
        <taxon>Lysobacterales</taxon>
        <taxon>Rhodanobacteraceae</taxon>
        <taxon>Pseudolysobacter</taxon>
    </lineage>
</organism>
<keyword evidence="2" id="KW-0813">Transport</keyword>
<dbReference type="GO" id="GO:0042910">
    <property type="term" value="F:xenobiotic transmembrane transporter activity"/>
    <property type="evidence" value="ECO:0007669"/>
    <property type="project" value="InterPro"/>
</dbReference>
<feature type="transmembrane region" description="Helical" evidence="7">
    <location>
        <begin position="416"/>
        <end position="435"/>
    </location>
</feature>
<dbReference type="GO" id="GO:0005886">
    <property type="term" value="C:plasma membrane"/>
    <property type="evidence" value="ECO:0007669"/>
    <property type="project" value="UniProtKB-SubCell"/>
</dbReference>
<dbReference type="Proteomes" id="UP000291562">
    <property type="component" value="Chromosome"/>
</dbReference>
<proteinExistence type="predicted"/>
<keyword evidence="3" id="KW-1003">Cell membrane</keyword>
<reference evidence="8 9" key="1">
    <citation type="submission" date="2019-01" db="EMBL/GenBank/DDBJ databases">
        <title>Pseudolysobacter antarctica gen. nov., sp. nov., isolated from Fildes Peninsula, Antarctica.</title>
        <authorList>
            <person name="Wei Z."/>
            <person name="Peng F."/>
        </authorList>
    </citation>
    <scope>NUCLEOTIDE SEQUENCE [LARGE SCALE GENOMIC DNA]</scope>
    <source>
        <strain evidence="8 9">AQ6-296</strain>
    </source>
</reference>
<evidence type="ECO:0000256" key="5">
    <source>
        <dbReference type="ARBA" id="ARBA00022989"/>
    </source>
</evidence>
<feature type="transmembrane region" description="Helical" evidence="7">
    <location>
        <begin position="135"/>
        <end position="153"/>
    </location>
</feature>
<accession>A0A411HJS0</accession>
<dbReference type="CDD" id="cd13141">
    <property type="entry name" value="MATE_like_13"/>
    <property type="match status" value="1"/>
</dbReference>
<dbReference type="InterPro" id="IPR052031">
    <property type="entry name" value="Membrane_Transporter-Flippase"/>
</dbReference>
<dbReference type="RefSeq" id="WP_129833154.1">
    <property type="nucleotide sequence ID" value="NZ_CP035704.1"/>
</dbReference>
<feature type="transmembrane region" description="Helical" evidence="7">
    <location>
        <begin position="165"/>
        <end position="184"/>
    </location>
</feature>
<feature type="transmembrane region" description="Helical" evidence="7">
    <location>
        <begin position="238"/>
        <end position="263"/>
    </location>
</feature>
<evidence type="ECO:0000313" key="8">
    <source>
        <dbReference type="EMBL" id="QBB70786.1"/>
    </source>
</evidence>
<evidence type="ECO:0000256" key="1">
    <source>
        <dbReference type="ARBA" id="ARBA00004429"/>
    </source>
</evidence>
<keyword evidence="9" id="KW-1185">Reference proteome</keyword>
<feature type="transmembrane region" description="Helical" evidence="7">
    <location>
        <begin position="357"/>
        <end position="378"/>
    </location>
</feature>
<evidence type="ECO:0000256" key="2">
    <source>
        <dbReference type="ARBA" id="ARBA00022448"/>
    </source>
</evidence>
<comment type="subcellular location">
    <subcellularLocation>
        <location evidence="1">Cell inner membrane</location>
        <topology evidence="1">Multi-pass membrane protein</topology>
    </subcellularLocation>
</comment>
<evidence type="ECO:0000256" key="6">
    <source>
        <dbReference type="ARBA" id="ARBA00023136"/>
    </source>
</evidence>
<keyword evidence="5 7" id="KW-1133">Transmembrane helix</keyword>
<evidence type="ECO:0000256" key="3">
    <source>
        <dbReference type="ARBA" id="ARBA00022475"/>
    </source>
</evidence>
<evidence type="ECO:0000256" key="7">
    <source>
        <dbReference type="SAM" id="Phobius"/>
    </source>
</evidence>
<dbReference type="Pfam" id="PF01554">
    <property type="entry name" value="MatE"/>
    <property type="match status" value="2"/>
</dbReference>
<keyword evidence="4 7" id="KW-0812">Transmembrane</keyword>
<dbReference type="PANTHER" id="PTHR43549">
    <property type="entry name" value="MULTIDRUG RESISTANCE PROTEIN YPNP-RELATED"/>
    <property type="match status" value="1"/>
</dbReference>
<keyword evidence="6 7" id="KW-0472">Membrane</keyword>
<feature type="transmembrane region" description="Helical" evidence="7">
    <location>
        <begin position="94"/>
        <end position="115"/>
    </location>
</feature>
<dbReference type="NCBIfam" id="TIGR00797">
    <property type="entry name" value="matE"/>
    <property type="match status" value="1"/>
</dbReference>
<dbReference type="KEGG" id="xbc:ELE36_10705"/>
<dbReference type="GO" id="GO:0015297">
    <property type="term" value="F:antiporter activity"/>
    <property type="evidence" value="ECO:0007669"/>
    <property type="project" value="InterPro"/>
</dbReference>
<dbReference type="OrthoDB" id="9806302at2"/>
<evidence type="ECO:0000256" key="4">
    <source>
        <dbReference type="ARBA" id="ARBA00022692"/>
    </source>
</evidence>
<feature type="transmembrane region" description="Helical" evidence="7">
    <location>
        <begin position="283"/>
        <end position="305"/>
    </location>
</feature>
<feature type="transmembrane region" description="Helical" evidence="7">
    <location>
        <begin position="317"/>
        <end position="337"/>
    </location>
</feature>
<sequence length="453" mass="48636">MKDLTQGSITRHILEMAAPMAAGMIIRTLYYLVDLYFVARLGDAALAGVSAAGNVMFIVLGLTQVLGVGTMALISHAVGRKDHSDANLIFNQSLVLSIVCSLLMLLGGYGLASAYMHSIAADADTAAAGITYLKFYLPGLALQFSIVAMSSALRGTGIVTPTMIVSMVTLLLNIILAPILIAGWGTGHAFGVAGAGLASTLAVAVGVVMLAVYFMRLEKYVSFDRALWRPRFATWKRMLGIGLPAGCEFGLMFVSMAVIYWIIRDFGASAQAGFGIGSRVMKAVFLPVVAVAFSVAPIAGQNFGANKPARVRETFRSAALIGSALMLLLTLMCQWRPQWFVSGFSTDPKVIEVGAQFLHIISWNFVASGIFFTCSGMFQALGNTWPAFISTATRLVTFAIPAIWLSRQPSFQIVYVWYLSVATGTLQTIISVILVQQQLRRRMPMPATVADLA</sequence>
<feature type="transmembrane region" description="Helical" evidence="7">
    <location>
        <begin position="190"/>
        <end position="217"/>
    </location>
</feature>
<dbReference type="InterPro" id="IPR048279">
    <property type="entry name" value="MdtK-like"/>
</dbReference>
<dbReference type="PIRSF" id="PIRSF006603">
    <property type="entry name" value="DinF"/>
    <property type="match status" value="1"/>
</dbReference>
<dbReference type="EMBL" id="CP035704">
    <property type="protein sequence ID" value="QBB70786.1"/>
    <property type="molecule type" value="Genomic_DNA"/>
</dbReference>
<dbReference type="PANTHER" id="PTHR43549:SF3">
    <property type="entry name" value="MULTIDRUG RESISTANCE PROTEIN YPNP-RELATED"/>
    <property type="match status" value="1"/>
</dbReference>